<dbReference type="AlphaFoldDB" id="A0A0R1VD33"/>
<proteinExistence type="predicted"/>
<dbReference type="PATRIC" id="fig|1423749.3.peg.729"/>
<protein>
    <submittedName>
        <fullName evidence="1">Uncharacterized protein</fullName>
    </submittedName>
</protein>
<reference evidence="1 2" key="1">
    <citation type="journal article" date="2015" name="Genome Announc.">
        <title>Expanding the biotechnology potential of lactobacilli through comparative genomics of 213 strains and associated genera.</title>
        <authorList>
            <person name="Sun Z."/>
            <person name="Harris H.M."/>
            <person name="McCann A."/>
            <person name="Guo C."/>
            <person name="Argimon S."/>
            <person name="Zhang W."/>
            <person name="Yang X."/>
            <person name="Jeffery I.B."/>
            <person name="Cooney J.C."/>
            <person name="Kagawa T.F."/>
            <person name="Liu W."/>
            <person name="Song Y."/>
            <person name="Salvetti E."/>
            <person name="Wrobel A."/>
            <person name="Rasinkangas P."/>
            <person name="Parkhill J."/>
            <person name="Rea M.C."/>
            <person name="O'Sullivan O."/>
            <person name="Ritari J."/>
            <person name="Douillard F.P."/>
            <person name="Paul Ross R."/>
            <person name="Yang R."/>
            <person name="Briner A.E."/>
            <person name="Felis G.E."/>
            <person name="de Vos W.M."/>
            <person name="Barrangou R."/>
            <person name="Klaenhammer T.R."/>
            <person name="Caufield P.W."/>
            <person name="Cui Y."/>
            <person name="Zhang H."/>
            <person name="O'Toole P.W."/>
        </authorList>
    </citation>
    <scope>NUCLEOTIDE SEQUENCE [LARGE SCALE GENOMIC DNA]</scope>
    <source>
        <strain evidence="1 2">DSM 16045</strain>
    </source>
</reference>
<accession>A0A0R1VD33</accession>
<name>A0A0R1VD33_9LACO</name>
<comment type="caution">
    <text evidence="1">The sequence shown here is derived from an EMBL/GenBank/DDBJ whole genome shotgun (WGS) entry which is preliminary data.</text>
</comment>
<gene>
    <name evidence="1" type="ORF">FC60_GL000725</name>
</gene>
<keyword evidence="2" id="KW-1185">Reference proteome</keyword>
<dbReference type="Proteomes" id="UP000051739">
    <property type="component" value="Unassembled WGS sequence"/>
</dbReference>
<dbReference type="RefSeq" id="WP_056936612.1">
    <property type="nucleotide sequence ID" value="NZ_AZFN01000002.1"/>
</dbReference>
<sequence>MELTKGQQVEIRRKQRQWMVFPERLFQLAYDQIPDAPYEFKIRLIESRQQNWPLTNDDIKVLSALANHQSIDPLIVKPSKKRQTSKKVSQAELDSLHQQLKGLIANYQALLGRAEEVGLMPLEKQRRWLEKAQQISENPRATKTALSKEISYLEDQIDRWSDQINRRQLD</sequence>
<organism evidence="1 2">
    <name type="scientific">Limosilactobacillus gastricus DSM 16045</name>
    <dbReference type="NCBI Taxonomy" id="1423749"/>
    <lineage>
        <taxon>Bacteria</taxon>
        <taxon>Bacillati</taxon>
        <taxon>Bacillota</taxon>
        <taxon>Bacilli</taxon>
        <taxon>Lactobacillales</taxon>
        <taxon>Lactobacillaceae</taxon>
        <taxon>Limosilactobacillus</taxon>
    </lineage>
</organism>
<dbReference type="EMBL" id="AZFN01000002">
    <property type="protein sequence ID" value="KRM03405.1"/>
    <property type="molecule type" value="Genomic_DNA"/>
</dbReference>
<evidence type="ECO:0000313" key="1">
    <source>
        <dbReference type="EMBL" id="KRM03405.1"/>
    </source>
</evidence>
<evidence type="ECO:0000313" key="2">
    <source>
        <dbReference type="Proteomes" id="UP000051739"/>
    </source>
</evidence>